<dbReference type="InterPro" id="IPR036427">
    <property type="entry name" value="Bromodomain-like_sf"/>
</dbReference>
<feature type="region of interest" description="Disordered" evidence="4">
    <location>
        <begin position="552"/>
        <end position="619"/>
    </location>
</feature>
<accession>A0AAN8VG87</accession>
<organism evidence="6 7">
    <name type="scientific">Dillenia turbinata</name>
    <dbReference type="NCBI Taxonomy" id="194707"/>
    <lineage>
        <taxon>Eukaryota</taxon>
        <taxon>Viridiplantae</taxon>
        <taxon>Streptophyta</taxon>
        <taxon>Embryophyta</taxon>
        <taxon>Tracheophyta</taxon>
        <taxon>Spermatophyta</taxon>
        <taxon>Magnoliopsida</taxon>
        <taxon>eudicotyledons</taxon>
        <taxon>Gunneridae</taxon>
        <taxon>Pentapetalae</taxon>
        <taxon>Dilleniales</taxon>
        <taxon>Dilleniaceae</taxon>
        <taxon>Dillenia</taxon>
    </lineage>
</organism>
<dbReference type="SUPFAM" id="SSF47370">
    <property type="entry name" value="Bromodomain"/>
    <property type="match status" value="1"/>
</dbReference>
<dbReference type="PANTHER" id="PTHR22881">
    <property type="entry name" value="BROMODOMAIN CONTAINING PROTEIN"/>
    <property type="match status" value="1"/>
</dbReference>
<feature type="region of interest" description="Disordered" evidence="4">
    <location>
        <begin position="785"/>
        <end position="804"/>
    </location>
</feature>
<dbReference type="PANTHER" id="PTHR22881:SF42">
    <property type="entry name" value="DNA-BINDING BROMODOMAIN-CONTAINING PROTEIN"/>
    <property type="match status" value="1"/>
</dbReference>
<feature type="compositionally biased region" description="Polar residues" evidence="4">
    <location>
        <begin position="555"/>
        <end position="572"/>
    </location>
</feature>
<dbReference type="Proteomes" id="UP001370490">
    <property type="component" value="Unassembled WGS sequence"/>
</dbReference>
<dbReference type="EMBL" id="JBAMMX010000008">
    <property type="protein sequence ID" value="KAK6934478.1"/>
    <property type="molecule type" value="Genomic_DNA"/>
</dbReference>
<evidence type="ECO:0000256" key="4">
    <source>
        <dbReference type="SAM" id="MobiDB-lite"/>
    </source>
</evidence>
<evidence type="ECO:0000256" key="1">
    <source>
        <dbReference type="ARBA" id="ARBA00023117"/>
    </source>
</evidence>
<reference evidence="6 7" key="1">
    <citation type="submission" date="2023-12" db="EMBL/GenBank/DDBJ databases">
        <title>A high-quality genome assembly for Dillenia turbinata (Dilleniales).</title>
        <authorList>
            <person name="Chanderbali A."/>
        </authorList>
    </citation>
    <scope>NUCLEOTIDE SEQUENCE [LARGE SCALE GENOMIC DNA]</scope>
    <source>
        <strain evidence="6">LSX21</strain>
        <tissue evidence="6">Leaf</tissue>
    </source>
</reference>
<evidence type="ECO:0000313" key="6">
    <source>
        <dbReference type="EMBL" id="KAK6934478.1"/>
    </source>
</evidence>
<dbReference type="InterPro" id="IPR001487">
    <property type="entry name" value="Bromodomain"/>
</dbReference>
<dbReference type="CDD" id="cd04369">
    <property type="entry name" value="Bromodomain"/>
    <property type="match status" value="1"/>
</dbReference>
<feature type="compositionally biased region" description="Basic and acidic residues" evidence="4">
    <location>
        <begin position="81"/>
        <end position="94"/>
    </location>
</feature>
<dbReference type="SMART" id="SM00297">
    <property type="entry name" value="BROMO"/>
    <property type="match status" value="1"/>
</dbReference>
<keyword evidence="1 2" id="KW-0103">Bromodomain</keyword>
<dbReference type="Pfam" id="PF00439">
    <property type="entry name" value="Bromodomain"/>
    <property type="match status" value="1"/>
</dbReference>
<dbReference type="PRINTS" id="PR00503">
    <property type="entry name" value="BROMODOMAIN"/>
</dbReference>
<feature type="region of interest" description="Disordered" evidence="4">
    <location>
        <begin position="812"/>
        <end position="836"/>
    </location>
</feature>
<feature type="compositionally biased region" description="Basic and acidic residues" evidence="4">
    <location>
        <begin position="14"/>
        <end position="30"/>
    </location>
</feature>
<feature type="compositionally biased region" description="Polar residues" evidence="4">
    <location>
        <begin position="98"/>
        <end position="108"/>
    </location>
</feature>
<keyword evidence="3" id="KW-0175">Coiled coil</keyword>
<feature type="coiled-coil region" evidence="3">
    <location>
        <begin position="223"/>
        <end position="250"/>
    </location>
</feature>
<sequence>MGQIVKRKKKGRPSKADLAKRAVESAEQIETRRSLRRRNVRYNIDFDDYEDFGFDDDDDEEVERRREKKLKLVLKLNNTKPESKQRSKGRDNHAPSESAVSGTPSDQPSGVPLPDKKVLELLLDKLQKKDTYGVYAEPVDPEELPDYHDVIEHPMDFSTVRKKLSNGSYFTLEQFEVGYPLFDSDLSVGILPVCQSDVFLICTNAMQYNAPETIYHKQARSIQELATKKFQRLRIEYERSEKELKSEQKMRSSSIFKKPVKKPISRVIQEPVGSDFSSGATLATAGDVQTGSNAFQASNVEKTSVTDGLVENSSSQVDNSVEKAEDSQLGKNFLPKLGRKLSVVEENRRATYDLSSQPQVQSESIFSTFDSEAKQLVAVGLQAEYSYARSLARFAATLGPAAWKVASKRIEQVLPVGFKFGRGWVGEYEPLPTPILVFENRSHGHLALGTKLPFAADSRKDDNIPKLTAIAKELSPKEHPISRHTLEGKPHFFGFPVMKPANIAALSPRQQEPSSRNFVVSENKVTKEVELNGPPPANANMGHLLKEMKPPKDSVMNSSSPMDLNSRSSSFAQPVPFKQPSSNGVVVGGLPNGKPVSISSGQNRPISSPSDNVPNQSTQAPPHFYQVHEQSLTDPVQLMRMLAEQSQKQQKSLNHSVSENSPAIPLVSSSRGNDSNNAAAVAARAWMSIGAGGFRPPNESSSPQRNQISADSLYNPARELHPQMTRFRSEIPVVGGATFQNSYPFQAFVPHPVRLGNEAQFQARPVVFPQLMTTDISRFQVQSPWQVQSPRAHTPRQKQENLPPDLNISFQASGSPVRQSSNVMVDSQQPDLALQL</sequence>
<evidence type="ECO:0000313" key="7">
    <source>
        <dbReference type="Proteomes" id="UP001370490"/>
    </source>
</evidence>
<protein>
    <submittedName>
        <fullName evidence="6">Bromodomain</fullName>
    </submittedName>
</protein>
<dbReference type="AlphaFoldDB" id="A0AAN8VG87"/>
<keyword evidence="7" id="KW-1185">Reference proteome</keyword>
<comment type="caution">
    <text evidence="6">The sequence shown here is derived from an EMBL/GenBank/DDBJ whole genome shotgun (WGS) entry which is preliminary data.</text>
</comment>
<feature type="compositionally biased region" description="Basic residues" evidence="4">
    <location>
        <begin position="1"/>
        <end position="13"/>
    </location>
</feature>
<feature type="region of interest" description="Disordered" evidence="4">
    <location>
        <begin position="71"/>
        <end position="114"/>
    </location>
</feature>
<dbReference type="InterPro" id="IPR051831">
    <property type="entry name" value="Bromodomain_contain_prot"/>
</dbReference>
<dbReference type="Gene3D" id="1.20.920.10">
    <property type="entry name" value="Bromodomain-like"/>
    <property type="match status" value="1"/>
</dbReference>
<evidence type="ECO:0000256" key="2">
    <source>
        <dbReference type="PROSITE-ProRule" id="PRU00035"/>
    </source>
</evidence>
<feature type="domain" description="Bromo" evidence="5">
    <location>
        <begin position="127"/>
        <end position="216"/>
    </location>
</feature>
<proteinExistence type="predicted"/>
<feature type="region of interest" description="Disordered" evidence="4">
    <location>
        <begin position="1"/>
        <end position="30"/>
    </location>
</feature>
<feature type="compositionally biased region" description="Polar residues" evidence="4">
    <location>
        <begin position="597"/>
        <end position="619"/>
    </location>
</feature>
<dbReference type="PROSITE" id="PS50014">
    <property type="entry name" value="BROMODOMAIN_2"/>
    <property type="match status" value="1"/>
</dbReference>
<name>A0AAN8VG87_9MAGN</name>
<evidence type="ECO:0000256" key="3">
    <source>
        <dbReference type="SAM" id="Coils"/>
    </source>
</evidence>
<gene>
    <name evidence="6" type="ORF">RJ641_034633</name>
</gene>
<feature type="compositionally biased region" description="Polar residues" evidence="4">
    <location>
        <begin position="812"/>
        <end position="830"/>
    </location>
</feature>
<evidence type="ECO:0000259" key="5">
    <source>
        <dbReference type="PROSITE" id="PS50014"/>
    </source>
</evidence>